<dbReference type="Gene3D" id="3.30.450.20">
    <property type="entry name" value="PAS domain"/>
    <property type="match status" value="1"/>
</dbReference>
<keyword evidence="3" id="KW-1133">Transmembrane helix</keyword>
<dbReference type="SUPFAM" id="SSF103190">
    <property type="entry name" value="Sensory domain-like"/>
    <property type="match status" value="1"/>
</dbReference>
<dbReference type="RefSeq" id="WP_371754588.1">
    <property type="nucleotide sequence ID" value="NZ_JAYJLD010000017.1"/>
</dbReference>
<dbReference type="Pfam" id="PF00015">
    <property type="entry name" value="MCPsignal"/>
    <property type="match status" value="1"/>
</dbReference>
<evidence type="ECO:0000313" key="5">
    <source>
        <dbReference type="EMBL" id="MEB3102468.1"/>
    </source>
</evidence>
<reference evidence="5" key="1">
    <citation type="submission" date="2023-12" db="EMBL/GenBank/DDBJ databases">
        <title>Fervidustalea candida gen. nov., sp. nov., a novel member of the family Paenibacillaceae isolated from a geothermal area.</title>
        <authorList>
            <person name="Li W.-J."/>
            <person name="Jiao J.-Y."/>
            <person name="Chen Y."/>
        </authorList>
    </citation>
    <scope>NUCLEOTIDE SEQUENCE</scope>
    <source>
        <strain evidence="5">SYSU GA230002</strain>
    </source>
</reference>
<evidence type="ECO:0000313" key="6">
    <source>
        <dbReference type="Proteomes" id="UP001310386"/>
    </source>
</evidence>
<comment type="caution">
    <text evidence="5">The sequence shown here is derived from an EMBL/GenBank/DDBJ whole genome shotgun (WGS) entry which is preliminary data.</text>
</comment>
<dbReference type="PROSITE" id="PS50111">
    <property type="entry name" value="CHEMOTAXIS_TRANSDUC_2"/>
    <property type="match status" value="1"/>
</dbReference>
<dbReference type="Gene3D" id="1.10.287.950">
    <property type="entry name" value="Methyl-accepting chemotaxis protein"/>
    <property type="match status" value="1"/>
</dbReference>
<dbReference type="PANTHER" id="PTHR32089:SF112">
    <property type="entry name" value="LYSOZYME-LIKE PROTEIN-RELATED"/>
    <property type="match status" value="1"/>
</dbReference>
<keyword evidence="3" id="KW-0472">Membrane</keyword>
<dbReference type="Proteomes" id="UP001310386">
    <property type="component" value="Unassembled WGS sequence"/>
</dbReference>
<proteinExistence type="predicted"/>
<evidence type="ECO:0000256" key="3">
    <source>
        <dbReference type="SAM" id="Phobius"/>
    </source>
</evidence>
<name>A0ABU5ZJV3_9BACL</name>
<sequence length="522" mass="58060">MREMVKIPNINLRNLGLFFLFVGNSVLLFTIPPWMSVITTLFLFTYQYSVNRGACKERNETPSSVSSISEEHVRQFVNESQVAADRLAAVVETVNESIERLTGITDYSTQQEHRLRGQSQLVMERMDEVFASLQEVSASAEQVLESSVDMGNQSTLTRDVVVDVRNSLLKTNRVMNKLLEMNHHMDRRISDLKQHTTRVEEINRLIIEVVEQTSLLALNASIEAARAGEKGQGFAVVAREIKRLAEQSKEAVVKSSVVLSSIEQGVRGVVVSMGNEKQAVIEINGEIEQVMARMDEIFNRVVQVHSRVSAATESSRTQSSLTMDSVFKLKNVVEIAGNTLASVDQALEQMEMQRKQISDLKVVSSNLQKVSGEMMASVHGLGLNESNAAASDRVLRWGQEFIGRISEVSEVRSMDEQIHAAWFSRCIQETAEIEAIWSNRSDGSFICSIPEAGLMNARGREWWKRAMNGETFVSAPYISSITKQPCVTISKAIVDEKGNYLGIIGIDLSLKSTLHGEANGVK</sequence>
<dbReference type="InterPro" id="IPR029151">
    <property type="entry name" value="Sensor-like_sf"/>
</dbReference>
<dbReference type="InterPro" id="IPR004089">
    <property type="entry name" value="MCPsignal_dom"/>
</dbReference>
<gene>
    <name evidence="5" type="ORF">VF724_12425</name>
</gene>
<dbReference type="EMBL" id="JAYJLD010000017">
    <property type="protein sequence ID" value="MEB3102468.1"/>
    <property type="molecule type" value="Genomic_DNA"/>
</dbReference>
<evidence type="ECO:0000256" key="1">
    <source>
        <dbReference type="ARBA" id="ARBA00023224"/>
    </source>
</evidence>
<dbReference type="CDD" id="cd18773">
    <property type="entry name" value="PDC1_HK_sensor"/>
    <property type="match status" value="1"/>
</dbReference>
<evidence type="ECO:0000256" key="2">
    <source>
        <dbReference type="PROSITE-ProRule" id="PRU00284"/>
    </source>
</evidence>
<keyword evidence="3" id="KW-0812">Transmembrane</keyword>
<dbReference type="SUPFAM" id="SSF58104">
    <property type="entry name" value="Methyl-accepting chemotaxis protein (MCP) signaling domain"/>
    <property type="match status" value="1"/>
</dbReference>
<dbReference type="Pfam" id="PF22673">
    <property type="entry name" value="MCP-like_PDC_1"/>
    <property type="match status" value="1"/>
</dbReference>
<feature type="transmembrane region" description="Helical" evidence="3">
    <location>
        <begin position="12"/>
        <end position="35"/>
    </location>
</feature>
<keyword evidence="6" id="KW-1185">Reference proteome</keyword>
<organism evidence="5 6">
    <name type="scientific">Ferviditalea candida</name>
    <dbReference type="NCBI Taxonomy" id="3108399"/>
    <lineage>
        <taxon>Bacteria</taxon>
        <taxon>Bacillati</taxon>
        <taxon>Bacillota</taxon>
        <taxon>Bacilli</taxon>
        <taxon>Bacillales</taxon>
        <taxon>Paenibacillaceae</taxon>
        <taxon>Ferviditalea</taxon>
    </lineage>
</organism>
<evidence type="ECO:0000259" key="4">
    <source>
        <dbReference type="PROSITE" id="PS50111"/>
    </source>
</evidence>
<accession>A0ABU5ZJV3</accession>
<keyword evidence="1 2" id="KW-0807">Transducer</keyword>
<dbReference type="SMART" id="SM00283">
    <property type="entry name" value="MA"/>
    <property type="match status" value="1"/>
</dbReference>
<protein>
    <submittedName>
        <fullName evidence="5">Methyl-accepting chemotaxis protein</fullName>
    </submittedName>
</protein>
<feature type="domain" description="Methyl-accepting transducer" evidence="4">
    <location>
        <begin position="97"/>
        <end position="333"/>
    </location>
</feature>
<dbReference type="PANTHER" id="PTHR32089">
    <property type="entry name" value="METHYL-ACCEPTING CHEMOTAXIS PROTEIN MCPB"/>
    <property type="match status" value="1"/>
</dbReference>